<name>E4XBH1_OIKDI</name>
<evidence type="ECO:0000313" key="3">
    <source>
        <dbReference type="Proteomes" id="UP000001307"/>
    </source>
</evidence>
<dbReference type="InParanoid" id="E4XBH1"/>
<protein>
    <submittedName>
        <fullName evidence="2">Uncharacterized protein</fullName>
    </submittedName>
</protein>
<proteinExistence type="predicted"/>
<reference evidence="2" key="1">
    <citation type="journal article" date="2010" name="Science">
        <title>Plasticity of animal genome architecture unmasked by rapid evolution of a pelagic tunicate.</title>
        <authorList>
            <person name="Denoeud F."/>
            <person name="Henriet S."/>
            <person name="Mungpakdee S."/>
            <person name="Aury J.M."/>
            <person name="Da Silva C."/>
            <person name="Brinkmann H."/>
            <person name="Mikhaleva J."/>
            <person name="Olsen L.C."/>
            <person name="Jubin C."/>
            <person name="Canestro C."/>
            <person name="Bouquet J.M."/>
            <person name="Danks G."/>
            <person name="Poulain J."/>
            <person name="Campsteijn C."/>
            <person name="Adamski M."/>
            <person name="Cross I."/>
            <person name="Yadetie F."/>
            <person name="Muffato M."/>
            <person name="Louis A."/>
            <person name="Butcher S."/>
            <person name="Tsagkogeorga G."/>
            <person name="Konrad A."/>
            <person name="Singh S."/>
            <person name="Jensen M.F."/>
            <person name="Cong E.H."/>
            <person name="Eikeseth-Otteraa H."/>
            <person name="Noel B."/>
            <person name="Anthouard V."/>
            <person name="Porcel B.M."/>
            <person name="Kachouri-Lafond R."/>
            <person name="Nishino A."/>
            <person name="Ugolini M."/>
            <person name="Chourrout P."/>
            <person name="Nishida H."/>
            <person name="Aasland R."/>
            <person name="Huzurbazar S."/>
            <person name="Westhof E."/>
            <person name="Delsuc F."/>
            <person name="Lehrach H."/>
            <person name="Reinhardt R."/>
            <person name="Weissenbach J."/>
            <person name="Roy S.W."/>
            <person name="Artiguenave F."/>
            <person name="Postlethwait J.H."/>
            <person name="Manak J.R."/>
            <person name="Thompson E.M."/>
            <person name="Jaillon O."/>
            <person name="Du Pasquier L."/>
            <person name="Boudinot P."/>
            <person name="Liberles D.A."/>
            <person name="Volff J.N."/>
            <person name="Philippe H."/>
            <person name="Lenhard B."/>
            <person name="Roest Crollius H."/>
            <person name="Wincker P."/>
            <person name="Chourrout D."/>
        </authorList>
    </citation>
    <scope>NUCLEOTIDE SEQUENCE [LARGE SCALE GENOMIC DNA]</scope>
</reference>
<sequence length="299" mass="34307">MVYIIYFLTFRKSELFGCFIYICSFISFETSFVLCSCWLLKLVLSHVQKSNTKKVGYKTGMRKVDNQRNVESFRRQSAIRQAKMSQELSDELNLANMCESCAELFVELLNCCFACLTCQSARKDPSEEVKIHLEDKERNMRRLSTSNIATVPIQNEILGIDGRRPSSSRVSSSRKKSRKSKINYDDEIADPQNNMYSDDERKVIVFHPHSFPEVSWDPSKKPRRSSLAVSSERKQSRRSTITRHRNSIFVPSVEDDVDHDVQISTYEPTGRGILKNISVKPENNEESGVPQGAPPDKEM</sequence>
<gene>
    <name evidence="2" type="ORF">GSOID_T00006472001</name>
</gene>
<accession>E4XBH1</accession>
<organism evidence="2">
    <name type="scientific">Oikopleura dioica</name>
    <name type="common">Tunicate</name>
    <dbReference type="NCBI Taxonomy" id="34765"/>
    <lineage>
        <taxon>Eukaryota</taxon>
        <taxon>Metazoa</taxon>
        <taxon>Chordata</taxon>
        <taxon>Tunicata</taxon>
        <taxon>Appendicularia</taxon>
        <taxon>Copelata</taxon>
        <taxon>Oikopleuridae</taxon>
        <taxon>Oikopleura</taxon>
    </lineage>
</organism>
<feature type="compositionally biased region" description="Basic residues" evidence="1">
    <location>
        <begin position="172"/>
        <end position="181"/>
    </location>
</feature>
<feature type="region of interest" description="Disordered" evidence="1">
    <location>
        <begin position="270"/>
        <end position="299"/>
    </location>
</feature>
<feature type="region of interest" description="Disordered" evidence="1">
    <location>
        <begin position="159"/>
        <end position="196"/>
    </location>
</feature>
<dbReference type="OrthoDB" id="10418339at2759"/>
<feature type="region of interest" description="Disordered" evidence="1">
    <location>
        <begin position="211"/>
        <end position="244"/>
    </location>
</feature>
<evidence type="ECO:0000256" key="1">
    <source>
        <dbReference type="SAM" id="MobiDB-lite"/>
    </source>
</evidence>
<evidence type="ECO:0000313" key="2">
    <source>
        <dbReference type="EMBL" id="CBY08946.1"/>
    </source>
</evidence>
<feature type="compositionally biased region" description="Basic residues" evidence="1">
    <location>
        <begin position="235"/>
        <end position="244"/>
    </location>
</feature>
<dbReference type="EMBL" id="FN653034">
    <property type="protein sequence ID" value="CBY08946.1"/>
    <property type="molecule type" value="Genomic_DNA"/>
</dbReference>
<dbReference type="AlphaFoldDB" id="E4XBH1"/>
<dbReference type="Proteomes" id="UP000001307">
    <property type="component" value="Unassembled WGS sequence"/>
</dbReference>
<keyword evidence="3" id="KW-1185">Reference proteome</keyword>